<dbReference type="EMBL" id="CP003119">
    <property type="protein sequence ID" value="AFA75773.1"/>
    <property type="molecule type" value="Genomic_DNA"/>
</dbReference>
<dbReference type="Proteomes" id="UP000009154">
    <property type="component" value="Chromosome"/>
</dbReference>
<name>H6N0B6_GORPV</name>
<proteinExistence type="predicted"/>
<dbReference type="AlphaFoldDB" id="H6N0B6"/>
<dbReference type="HOGENOM" id="CLU_037849_0_0_11"/>
<reference evidence="1 2" key="1">
    <citation type="journal article" date="2012" name="Appl. Environ. Microbiol.">
        <title>Involvement of two latex-clearing proteins during rubber degradation and insights into the subsequent degradation pathway revealed by the genome sequence of Gordonia polyisoprenivorans strain VH2.</title>
        <authorList>
            <person name="Hiessl S."/>
            <person name="Schuldes J."/>
            <person name="Thurmer A."/>
            <person name="Halbsguth T."/>
            <person name="Broker D."/>
            <person name="Angelov A."/>
            <person name="Liebl W."/>
            <person name="Daniel R."/>
            <person name="Steinbuchel A."/>
        </authorList>
    </citation>
    <scope>NUCLEOTIDE SEQUENCE [LARGE SCALE GENOMIC DNA]</scope>
    <source>
        <strain evidence="2">DSM 44266 / VH2</strain>
    </source>
</reference>
<gene>
    <name evidence="1" type="ordered locus">GPOL_c47770</name>
</gene>
<dbReference type="RefSeq" id="WP_014361904.1">
    <property type="nucleotide sequence ID" value="NC_016906.1"/>
</dbReference>
<evidence type="ECO:0000313" key="1">
    <source>
        <dbReference type="EMBL" id="AFA75773.1"/>
    </source>
</evidence>
<dbReference type="GeneID" id="90161765"/>
<organism evidence="1 2">
    <name type="scientific">Gordonia polyisoprenivorans (strain DSM 44266 / VH2)</name>
    <dbReference type="NCBI Taxonomy" id="1112204"/>
    <lineage>
        <taxon>Bacteria</taxon>
        <taxon>Bacillati</taxon>
        <taxon>Actinomycetota</taxon>
        <taxon>Actinomycetes</taxon>
        <taxon>Mycobacteriales</taxon>
        <taxon>Gordoniaceae</taxon>
        <taxon>Gordonia</taxon>
    </lineage>
</organism>
<dbReference type="KEGG" id="gpo:GPOL_c47770"/>
<dbReference type="eggNOG" id="ENOG5033T6H">
    <property type="taxonomic scope" value="Bacteria"/>
</dbReference>
<evidence type="ECO:0000313" key="2">
    <source>
        <dbReference type="Proteomes" id="UP000009154"/>
    </source>
</evidence>
<keyword evidence="2" id="KW-1185">Reference proteome</keyword>
<protein>
    <submittedName>
        <fullName evidence="1">Uncharacterized protein</fullName>
    </submittedName>
</protein>
<sequence>MIDDGGMRGAARISGPTSAEIRQWCDRSAMPGERPELSDVAAILVASGYLTPTGRATVIRRVSTGLPLPIVPGGFGEMRRLQRAVVQLEAQQSGPMVPGVIAAVMRNRLNGLVRRREDAHKAFVTGKGVFAGSTRAIRRERRENVYLELDERERLFAGLLCTPTPNVGTMRAVRRAGTVAVERIAGVVGQVAARSGNRQVEQWAEQVTAATDRDAQAPAVPGSANFVDGYEALLFIAGHYYDRIMTNPAWRSDHFAVQRTQVNLHSELAEIAADVIALRAVRVDLDRAKRNGGFDQAFAEQIDRRETTLRPVWSELIDRVQALSDVAHVVESAATELRILAEYNKAATIDDRIDALVARSGDREISMDNAKRLSEQVRSGEEQLRIYRDVLQGNISRLSPAVPRELPARYEPS</sequence>
<accession>H6N0B6</accession>
<dbReference type="STRING" id="1112204.GPOL_c47770"/>